<accession>A0ABW7AQJ7</accession>
<dbReference type="EMBL" id="JBICRM010000038">
    <property type="protein sequence ID" value="MFG1709683.1"/>
    <property type="molecule type" value="Genomic_DNA"/>
</dbReference>
<name>A0ABW7AQJ7_9ACTN</name>
<protein>
    <submittedName>
        <fullName evidence="2">Uncharacterized protein</fullName>
    </submittedName>
</protein>
<comment type="caution">
    <text evidence="2">The sequence shown here is derived from an EMBL/GenBank/DDBJ whole genome shotgun (WGS) entry which is preliminary data.</text>
</comment>
<gene>
    <name evidence="2" type="ORF">ACFLIM_41525</name>
</gene>
<proteinExistence type="predicted"/>
<dbReference type="RefSeq" id="WP_393174700.1">
    <property type="nucleotide sequence ID" value="NZ_JBICRM010000038.1"/>
</dbReference>
<dbReference type="Proteomes" id="UP001603978">
    <property type="component" value="Unassembled WGS sequence"/>
</dbReference>
<evidence type="ECO:0000313" key="3">
    <source>
        <dbReference type="Proteomes" id="UP001603978"/>
    </source>
</evidence>
<evidence type="ECO:0000256" key="1">
    <source>
        <dbReference type="SAM" id="MobiDB-lite"/>
    </source>
</evidence>
<keyword evidence="3" id="KW-1185">Reference proteome</keyword>
<organism evidence="2 3">
    <name type="scientific">Nonomuraea marmarensis</name>
    <dbReference type="NCBI Taxonomy" id="3351344"/>
    <lineage>
        <taxon>Bacteria</taxon>
        <taxon>Bacillati</taxon>
        <taxon>Actinomycetota</taxon>
        <taxon>Actinomycetes</taxon>
        <taxon>Streptosporangiales</taxon>
        <taxon>Streptosporangiaceae</taxon>
        <taxon>Nonomuraea</taxon>
    </lineage>
</organism>
<sequence>MTAEQPPPYEHHRYRSPQREQQAARTRASVLTAAAQLLSDAGGRQRARVMSPRRPA</sequence>
<feature type="region of interest" description="Disordered" evidence="1">
    <location>
        <begin position="1"/>
        <end position="29"/>
    </location>
</feature>
<feature type="region of interest" description="Disordered" evidence="1">
    <location>
        <begin position="37"/>
        <end position="56"/>
    </location>
</feature>
<reference evidence="2 3" key="1">
    <citation type="submission" date="2024-10" db="EMBL/GenBank/DDBJ databases">
        <authorList>
            <person name="Topkara A.R."/>
            <person name="Saygin H."/>
        </authorList>
    </citation>
    <scope>NUCLEOTIDE SEQUENCE [LARGE SCALE GENOMIC DNA]</scope>
    <source>
        <strain evidence="2 3">M3C6</strain>
    </source>
</reference>
<evidence type="ECO:0000313" key="2">
    <source>
        <dbReference type="EMBL" id="MFG1709683.1"/>
    </source>
</evidence>